<dbReference type="PANTHER" id="PTHR43481:SF4">
    <property type="entry name" value="GLYCEROL-1-PHOSPHATE PHOSPHOHYDROLASE 1-RELATED"/>
    <property type="match status" value="1"/>
</dbReference>
<keyword evidence="1" id="KW-0378">Hydrolase</keyword>
<evidence type="ECO:0000313" key="1">
    <source>
        <dbReference type="EMBL" id="NGY58186.1"/>
    </source>
</evidence>
<dbReference type="EMBL" id="JAAMPJ010000001">
    <property type="protein sequence ID" value="NGY58186.1"/>
    <property type="molecule type" value="Genomic_DNA"/>
</dbReference>
<keyword evidence="2" id="KW-1185">Reference proteome</keyword>
<dbReference type="RefSeq" id="WP_166044110.1">
    <property type="nucleotide sequence ID" value="NZ_JAAMPJ010000001.1"/>
</dbReference>
<protein>
    <submittedName>
        <fullName evidence="1">HAD family hydrolase</fullName>
    </submittedName>
</protein>
<gene>
    <name evidence="1" type="ORF">G7043_04465</name>
</gene>
<dbReference type="InterPro" id="IPR051806">
    <property type="entry name" value="HAD-like_SPP"/>
</dbReference>
<dbReference type="AlphaFoldDB" id="A0A7C9RN07"/>
<dbReference type="PANTHER" id="PTHR43481">
    <property type="entry name" value="FRUCTOSE-1-PHOSPHATE PHOSPHATASE"/>
    <property type="match status" value="1"/>
</dbReference>
<dbReference type="Proteomes" id="UP000481360">
    <property type="component" value="Unassembled WGS sequence"/>
</dbReference>
<evidence type="ECO:0000313" key="2">
    <source>
        <dbReference type="Proteomes" id="UP000481360"/>
    </source>
</evidence>
<dbReference type="InterPro" id="IPR023214">
    <property type="entry name" value="HAD_sf"/>
</dbReference>
<dbReference type="CDD" id="cd07505">
    <property type="entry name" value="HAD_BPGM-like"/>
    <property type="match status" value="1"/>
</dbReference>
<comment type="caution">
    <text evidence="1">The sequence shown here is derived from an EMBL/GenBank/DDBJ whole genome shotgun (WGS) entry which is preliminary data.</text>
</comment>
<accession>A0A7C9RN07</accession>
<proteinExistence type="predicted"/>
<dbReference type="Gene3D" id="3.40.50.1000">
    <property type="entry name" value="HAD superfamily/HAD-like"/>
    <property type="match status" value="1"/>
</dbReference>
<dbReference type="Pfam" id="PF00702">
    <property type="entry name" value="Hydrolase"/>
    <property type="match status" value="1"/>
</dbReference>
<sequence>MTLLATVFDLDDTLVDSAATWQQVMRTVAAQQGRWPERSASECVDGMVDAIARGVFGLLPGAAELVALAAELGPVALVSASPRRYVRAAASASGLTRHVQAIVTGDDLTIGNRHLLAARKLGLDPVHCLAVEGSAAGIRSAHAAGMTVLAIPSAAVDSDLAKLVAHQASNARVAAREICQLWVNVYALSR</sequence>
<organism evidence="1 2">
    <name type="scientific">Lentzea alba</name>
    <dbReference type="NCBI Taxonomy" id="2714351"/>
    <lineage>
        <taxon>Bacteria</taxon>
        <taxon>Bacillati</taxon>
        <taxon>Actinomycetota</taxon>
        <taxon>Actinomycetes</taxon>
        <taxon>Pseudonocardiales</taxon>
        <taxon>Pseudonocardiaceae</taxon>
        <taxon>Lentzea</taxon>
    </lineage>
</organism>
<dbReference type="InterPro" id="IPR036412">
    <property type="entry name" value="HAD-like_sf"/>
</dbReference>
<dbReference type="GO" id="GO:0050308">
    <property type="term" value="F:sugar-phosphatase activity"/>
    <property type="evidence" value="ECO:0007669"/>
    <property type="project" value="TreeGrafter"/>
</dbReference>
<reference evidence="1 2" key="1">
    <citation type="submission" date="2020-03" db="EMBL/GenBank/DDBJ databases">
        <title>Isolation and identification of active actinomycetes.</title>
        <authorList>
            <person name="Sun X."/>
        </authorList>
    </citation>
    <scope>NUCLEOTIDE SEQUENCE [LARGE SCALE GENOMIC DNA]</scope>
    <source>
        <strain evidence="1 2">NEAU-D13</strain>
    </source>
</reference>
<dbReference type="SUPFAM" id="SSF56784">
    <property type="entry name" value="HAD-like"/>
    <property type="match status" value="1"/>
</dbReference>
<name>A0A7C9RN07_9PSEU</name>